<dbReference type="GO" id="GO:0008017">
    <property type="term" value="F:microtubule binding"/>
    <property type="evidence" value="ECO:0007669"/>
    <property type="project" value="InterPro"/>
</dbReference>
<dbReference type="Proteomes" id="UP001188597">
    <property type="component" value="Unassembled WGS sequence"/>
</dbReference>
<evidence type="ECO:0000313" key="10">
    <source>
        <dbReference type="Proteomes" id="UP001188597"/>
    </source>
</evidence>
<keyword evidence="6" id="KW-0175">Coiled coil</keyword>
<feature type="compositionally biased region" description="Polar residues" evidence="7">
    <location>
        <begin position="136"/>
        <end position="150"/>
    </location>
</feature>
<dbReference type="AlphaFoldDB" id="A0AA88X7D6"/>
<evidence type="ECO:0000256" key="4">
    <source>
        <dbReference type="ARBA" id="ARBA00022701"/>
    </source>
</evidence>
<comment type="subcellular location">
    <subcellularLocation>
        <location evidence="1">Cytoplasm</location>
        <location evidence="1">Cytoskeleton</location>
    </subcellularLocation>
</comment>
<name>A0AA88X7D6_9ASTE</name>
<organism evidence="9 10">
    <name type="scientific">Escallonia herrerae</name>
    <dbReference type="NCBI Taxonomy" id="1293975"/>
    <lineage>
        <taxon>Eukaryota</taxon>
        <taxon>Viridiplantae</taxon>
        <taxon>Streptophyta</taxon>
        <taxon>Embryophyta</taxon>
        <taxon>Tracheophyta</taxon>
        <taxon>Spermatophyta</taxon>
        <taxon>Magnoliopsida</taxon>
        <taxon>eudicotyledons</taxon>
        <taxon>Gunneridae</taxon>
        <taxon>Pentapetalae</taxon>
        <taxon>asterids</taxon>
        <taxon>campanulids</taxon>
        <taxon>Escalloniales</taxon>
        <taxon>Escalloniaceae</taxon>
        <taxon>Escallonia</taxon>
    </lineage>
</organism>
<reference evidence="9" key="1">
    <citation type="submission" date="2022-12" db="EMBL/GenBank/DDBJ databases">
        <title>Draft genome assemblies for two species of Escallonia (Escalloniales).</title>
        <authorList>
            <person name="Chanderbali A."/>
            <person name="Dervinis C."/>
            <person name="Anghel I."/>
            <person name="Soltis D."/>
            <person name="Soltis P."/>
            <person name="Zapata F."/>
        </authorList>
    </citation>
    <scope>NUCLEOTIDE SEQUENCE</scope>
    <source>
        <strain evidence="9">UCBG64.0493</strain>
        <tissue evidence="9">Leaf</tissue>
    </source>
</reference>
<evidence type="ECO:0000256" key="7">
    <source>
        <dbReference type="SAM" id="MobiDB-lite"/>
    </source>
</evidence>
<proteinExistence type="inferred from homology"/>
<dbReference type="InterPro" id="IPR044833">
    <property type="entry name" value="WDL5/6"/>
</dbReference>
<keyword evidence="3" id="KW-0963">Cytoplasm</keyword>
<feature type="coiled-coil region" evidence="6">
    <location>
        <begin position="223"/>
        <end position="253"/>
    </location>
</feature>
<dbReference type="PANTHER" id="PTHR31358:SF29">
    <property type="entry name" value="PROTEIN WVD2-LIKE 5-RELATED"/>
    <property type="match status" value="1"/>
</dbReference>
<evidence type="ECO:0000259" key="8">
    <source>
        <dbReference type="Pfam" id="PF06886"/>
    </source>
</evidence>
<evidence type="ECO:0000313" key="9">
    <source>
        <dbReference type="EMBL" id="KAK3040916.1"/>
    </source>
</evidence>
<evidence type="ECO:0000256" key="6">
    <source>
        <dbReference type="SAM" id="Coils"/>
    </source>
</evidence>
<dbReference type="InterPro" id="IPR027329">
    <property type="entry name" value="TPX2_C"/>
</dbReference>
<feature type="compositionally biased region" description="Polar residues" evidence="7">
    <location>
        <begin position="168"/>
        <end position="178"/>
    </location>
</feature>
<evidence type="ECO:0000256" key="1">
    <source>
        <dbReference type="ARBA" id="ARBA00004245"/>
    </source>
</evidence>
<evidence type="ECO:0000256" key="3">
    <source>
        <dbReference type="ARBA" id="ARBA00022490"/>
    </source>
</evidence>
<feature type="compositionally biased region" description="Polar residues" evidence="7">
    <location>
        <begin position="371"/>
        <end position="396"/>
    </location>
</feature>
<keyword evidence="4" id="KW-0493">Microtubule</keyword>
<feature type="domain" description="TPX2 C-terminal" evidence="8">
    <location>
        <begin position="208"/>
        <end position="283"/>
    </location>
</feature>
<keyword evidence="5" id="KW-0206">Cytoskeleton</keyword>
<dbReference type="EMBL" id="JAVXUP010000045">
    <property type="protein sequence ID" value="KAK3040916.1"/>
    <property type="molecule type" value="Genomic_DNA"/>
</dbReference>
<accession>A0AA88X7D6</accession>
<dbReference type="GO" id="GO:0005874">
    <property type="term" value="C:microtubule"/>
    <property type="evidence" value="ECO:0007669"/>
    <property type="project" value="UniProtKB-KW"/>
</dbReference>
<feature type="compositionally biased region" description="Basic residues" evidence="7">
    <location>
        <begin position="335"/>
        <end position="344"/>
    </location>
</feature>
<feature type="region of interest" description="Disordered" evidence="7">
    <location>
        <begin position="371"/>
        <end position="428"/>
    </location>
</feature>
<comment type="similarity">
    <text evidence="2">Belongs to the TPX2 family.</text>
</comment>
<gene>
    <name evidence="9" type="ORF">RJ639_028790</name>
</gene>
<dbReference type="PANTHER" id="PTHR31358">
    <property type="entry name" value="PROTEIN WVD2-LIKE 4"/>
    <property type="match status" value="1"/>
</dbReference>
<sequence>MDVDDFIAVSGNGSHENGVHQIDILNGSFEDAVNLNDNGTIESVAKELADASMPADSNGLIVSKELDMRDVSESKHSKLQKGIRKANNGKPSSPKSGVAAWLKKSKDGKDMQKTVAATSGSLAADSRPKQPFALRSKNTLLNDRQVSGKNSKPAPTLAKDHPLKQVGKSDSPSSTANLAQPDGLVLHRSSTTGDAKPQRLGTLPAYDFSFRCNERAEKRKEFYSKLEEKIHAKEEEKSTLQAKTKECQEAEIKMFRKSLTFKATPLPTFYQEPPPPKAELKKIPTTRAKSPKLGRKNSPTIESEGDSGRSFRSSRLSLDEKVSQNSPAKGPSPVRVKKPTRKSLPKLPSEKTNLSVERIEVVSSETAISVEINESASKPTTVSHEMSEAASRSQAETVVPAAEPTETQPTISYVPEGEEQAPSIALEN</sequence>
<dbReference type="Pfam" id="PF06886">
    <property type="entry name" value="TPX2"/>
    <property type="match status" value="1"/>
</dbReference>
<comment type="caution">
    <text evidence="9">The sequence shown here is derived from an EMBL/GenBank/DDBJ whole genome shotgun (WGS) entry which is preliminary data.</text>
</comment>
<evidence type="ECO:0000256" key="5">
    <source>
        <dbReference type="ARBA" id="ARBA00023212"/>
    </source>
</evidence>
<keyword evidence="10" id="KW-1185">Reference proteome</keyword>
<evidence type="ECO:0000256" key="2">
    <source>
        <dbReference type="ARBA" id="ARBA00005885"/>
    </source>
</evidence>
<feature type="region of interest" description="Disordered" evidence="7">
    <location>
        <begin position="265"/>
        <end position="353"/>
    </location>
</feature>
<protein>
    <recommendedName>
        <fullName evidence="8">TPX2 C-terminal domain-containing protein</fullName>
    </recommendedName>
</protein>
<feature type="region of interest" description="Disordered" evidence="7">
    <location>
        <begin position="68"/>
        <end position="201"/>
    </location>
</feature>